<name>A0A0G0W1A9_9BACT</name>
<evidence type="ECO:0000313" key="3">
    <source>
        <dbReference type="EMBL" id="KKR78105.1"/>
    </source>
</evidence>
<keyword evidence="1" id="KW-1133">Transmembrane helix</keyword>
<protein>
    <recommendedName>
        <fullName evidence="2">SCP domain-containing protein</fullName>
    </recommendedName>
</protein>
<comment type="caution">
    <text evidence="3">The sequence shown here is derived from an EMBL/GenBank/DDBJ whole genome shotgun (WGS) entry which is preliminary data.</text>
</comment>
<feature type="transmembrane region" description="Helical" evidence="1">
    <location>
        <begin position="6"/>
        <end position="26"/>
    </location>
</feature>
<evidence type="ECO:0000256" key="1">
    <source>
        <dbReference type="SAM" id="Phobius"/>
    </source>
</evidence>
<dbReference type="Pfam" id="PF00188">
    <property type="entry name" value="CAP"/>
    <property type="match status" value="1"/>
</dbReference>
<proteinExistence type="predicted"/>
<dbReference type="PANTHER" id="PTHR31157">
    <property type="entry name" value="SCP DOMAIN-CONTAINING PROTEIN"/>
    <property type="match status" value="1"/>
</dbReference>
<dbReference type="InterPro" id="IPR014044">
    <property type="entry name" value="CAP_dom"/>
</dbReference>
<feature type="transmembrane region" description="Helical" evidence="1">
    <location>
        <begin position="38"/>
        <end position="63"/>
    </location>
</feature>
<dbReference type="Proteomes" id="UP000034292">
    <property type="component" value="Unassembled WGS sequence"/>
</dbReference>
<dbReference type="PANTHER" id="PTHR31157:SF1">
    <property type="entry name" value="SCP DOMAIN-CONTAINING PROTEIN"/>
    <property type="match status" value="1"/>
</dbReference>
<feature type="domain" description="SCP" evidence="2">
    <location>
        <begin position="136"/>
        <end position="251"/>
    </location>
</feature>
<sequence length="253" mass="28174">MGFFTVWIIAESIFFGVMTSLFTRFISRLHPHKINKYLGIVPAIINALLFLAFALLFAVSLPINPKVKQNIFNSKTASPLVDTAIVLERPFNSIFGPITKQTLTFLTVKPEEKGTVDLKFTQQNIKIDYESEWKMLELVNAQRKQAGAKPLIWNDSLAKVGREHSSDMFKQGYFSHYSAQGADVGDRLEQAGISYTYAGENLALAPNVERAYSGLINSEGHRRNILDPAFGKIGIGAIDGGVYGKMFTQVFTE</sequence>
<dbReference type="SUPFAM" id="SSF55797">
    <property type="entry name" value="PR-1-like"/>
    <property type="match status" value="1"/>
</dbReference>
<evidence type="ECO:0000313" key="4">
    <source>
        <dbReference type="Proteomes" id="UP000034292"/>
    </source>
</evidence>
<gene>
    <name evidence="3" type="ORF">UU23_C0003G0003</name>
</gene>
<dbReference type="Gene3D" id="3.40.33.10">
    <property type="entry name" value="CAP"/>
    <property type="match status" value="1"/>
</dbReference>
<dbReference type="EMBL" id="LBZV01000003">
    <property type="protein sequence ID" value="KKR78105.1"/>
    <property type="molecule type" value="Genomic_DNA"/>
</dbReference>
<keyword evidence="1" id="KW-0812">Transmembrane</keyword>
<dbReference type="STRING" id="1618408.UU23_C0003G0003"/>
<keyword evidence="1" id="KW-0472">Membrane</keyword>
<accession>A0A0G0W1A9</accession>
<dbReference type="CDD" id="cd05379">
    <property type="entry name" value="CAP_bacterial"/>
    <property type="match status" value="1"/>
</dbReference>
<organism evidence="3 4">
    <name type="scientific">Candidatus Curtissbacteria bacterium GW2011_GWA1_40_9</name>
    <dbReference type="NCBI Taxonomy" id="1618408"/>
    <lineage>
        <taxon>Bacteria</taxon>
        <taxon>Candidatus Curtissiibacteriota</taxon>
    </lineage>
</organism>
<dbReference type="AlphaFoldDB" id="A0A0G0W1A9"/>
<dbReference type="InterPro" id="IPR035940">
    <property type="entry name" value="CAP_sf"/>
</dbReference>
<evidence type="ECO:0000259" key="2">
    <source>
        <dbReference type="Pfam" id="PF00188"/>
    </source>
</evidence>
<reference evidence="3 4" key="1">
    <citation type="journal article" date="2015" name="Nature">
        <title>rRNA introns, odd ribosomes, and small enigmatic genomes across a large radiation of phyla.</title>
        <authorList>
            <person name="Brown C.T."/>
            <person name="Hug L.A."/>
            <person name="Thomas B.C."/>
            <person name="Sharon I."/>
            <person name="Castelle C.J."/>
            <person name="Singh A."/>
            <person name="Wilkins M.J."/>
            <person name="Williams K.H."/>
            <person name="Banfield J.F."/>
        </authorList>
    </citation>
    <scope>NUCLEOTIDE SEQUENCE [LARGE SCALE GENOMIC DNA]</scope>
</reference>